<accession>A0A8I0HH63</accession>
<dbReference type="RefSeq" id="WP_191732479.1">
    <property type="nucleotide sequence ID" value="NZ_JACSPR010000001.1"/>
</dbReference>
<evidence type="ECO:0000256" key="2">
    <source>
        <dbReference type="SAM" id="Phobius"/>
    </source>
</evidence>
<organism evidence="3 4">
    <name type="scientific">Corynebacterium gallinarum</name>
    <dbReference type="NCBI Taxonomy" id="2762214"/>
    <lineage>
        <taxon>Bacteria</taxon>
        <taxon>Bacillati</taxon>
        <taxon>Actinomycetota</taxon>
        <taxon>Actinomycetes</taxon>
        <taxon>Mycobacteriales</taxon>
        <taxon>Corynebacteriaceae</taxon>
        <taxon>Corynebacterium</taxon>
    </lineage>
</organism>
<protein>
    <submittedName>
        <fullName evidence="3">Uncharacterized protein</fullName>
    </submittedName>
</protein>
<feature type="region of interest" description="Disordered" evidence="1">
    <location>
        <begin position="49"/>
        <end position="73"/>
    </location>
</feature>
<keyword evidence="4" id="KW-1185">Reference proteome</keyword>
<evidence type="ECO:0000256" key="1">
    <source>
        <dbReference type="SAM" id="MobiDB-lite"/>
    </source>
</evidence>
<gene>
    <name evidence="3" type="ORF">H9627_01065</name>
</gene>
<feature type="compositionally biased region" description="Basic and acidic residues" evidence="1">
    <location>
        <begin position="59"/>
        <end position="73"/>
    </location>
</feature>
<keyword evidence="2" id="KW-0812">Transmembrane</keyword>
<sequence length="73" mass="8099">MFIAALVLSALGFILLVVTVTTPSEIWTWLLIITVVAGLVCFLIGESRARTHSGRRSRPPLDERTPDRHQDAL</sequence>
<comment type="caution">
    <text evidence="3">The sequence shown here is derived from an EMBL/GenBank/DDBJ whole genome shotgun (WGS) entry which is preliminary data.</text>
</comment>
<evidence type="ECO:0000313" key="4">
    <source>
        <dbReference type="Proteomes" id="UP000650224"/>
    </source>
</evidence>
<feature type="transmembrane region" description="Helical" evidence="2">
    <location>
        <begin position="29"/>
        <end position="49"/>
    </location>
</feature>
<evidence type="ECO:0000313" key="3">
    <source>
        <dbReference type="EMBL" id="MBD8028930.1"/>
    </source>
</evidence>
<dbReference type="Proteomes" id="UP000650224">
    <property type="component" value="Unassembled WGS sequence"/>
</dbReference>
<reference evidence="3 4" key="1">
    <citation type="submission" date="2020-08" db="EMBL/GenBank/DDBJ databases">
        <title>A Genomic Blueprint of the Chicken Gut Microbiome.</title>
        <authorList>
            <person name="Gilroy R."/>
            <person name="Ravi A."/>
            <person name="Getino M."/>
            <person name="Pursley I."/>
            <person name="Horton D.L."/>
            <person name="Alikhan N.-F."/>
            <person name="Baker D."/>
            <person name="Gharbi K."/>
            <person name="Hall N."/>
            <person name="Watson M."/>
            <person name="Adriaenssens E.M."/>
            <person name="Foster-Nyarko E."/>
            <person name="Jarju S."/>
            <person name="Secka A."/>
            <person name="Antonio M."/>
            <person name="Oren A."/>
            <person name="Chaudhuri R."/>
            <person name="La Ragione R.M."/>
            <person name="Hildebrand F."/>
            <person name="Pallen M.J."/>
        </authorList>
    </citation>
    <scope>NUCLEOTIDE SEQUENCE [LARGE SCALE GENOMIC DNA]</scope>
    <source>
        <strain evidence="3 4">Sa1YVA5</strain>
    </source>
</reference>
<dbReference type="EMBL" id="JACSPR010000001">
    <property type="protein sequence ID" value="MBD8028930.1"/>
    <property type="molecule type" value="Genomic_DNA"/>
</dbReference>
<keyword evidence="2" id="KW-0472">Membrane</keyword>
<proteinExistence type="predicted"/>
<name>A0A8I0HH63_9CORY</name>
<keyword evidence="2" id="KW-1133">Transmembrane helix</keyword>
<dbReference type="AlphaFoldDB" id="A0A8I0HH63"/>